<evidence type="ECO:0000313" key="2">
    <source>
        <dbReference type="Proteomes" id="UP001317613"/>
    </source>
</evidence>
<organism evidence="1 2">
    <name type="scientific">Enterococcus faecalis</name>
    <name type="common">Streptococcus faecalis</name>
    <dbReference type="NCBI Taxonomy" id="1351"/>
    <lineage>
        <taxon>Bacteria</taxon>
        <taxon>Bacillati</taxon>
        <taxon>Bacillota</taxon>
        <taxon>Bacilli</taxon>
        <taxon>Lactobacillales</taxon>
        <taxon>Enterococcaceae</taxon>
        <taxon>Enterococcus</taxon>
    </lineage>
</organism>
<accession>A0AC59HTQ4</accession>
<sequence>MLKNLGLKEQKDATLVSAVIAEANAAHIQFVPTIIIGEHIFDESVTEEELRGYIEK</sequence>
<proteinExistence type="predicted"/>
<evidence type="ECO:0000313" key="1">
    <source>
        <dbReference type="EMBL" id="BDQ63098.1"/>
    </source>
</evidence>
<reference evidence="1" key="1">
    <citation type="submission" date="2022-08" db="EMBL/GenBank/DDBJ databases">
        <title>Molecular epidemiological analysis of five strains of VanD-type vancomycin-resistant Enterococcus faecalis.</title>
        <authorList>
            <person name="Mimura K."/>
            <person name="Hashimoto Y."/>
            <person name="Tomita H."/>
        </authorList>
    </citation>
    <scope>NUCLEOTIDE SEQUENCE</scope>
    <source>
        <strain evidence="1">SVR2332</strain>
    </source>
</reference>
<protein>
    <submittedName>
        <fullName evidence="1">Uncharacterized protein</fullName>
    </submittedName>
</protein>
<gene>
    <name evidence="1" type="ORF">EfsSVR2332_31760</name>
</gene>
<dbReference type="Proteomes" id="UP001317613">
    <property type="component" value="Chromosome"/>
</dbReference>
<name>A0AC59HTQ4_ENTFL</name>
<dbReference type="EMBL" id="AP026729">
    <property type="protein sequence ID" value="BDQ63098.1"/>
    <property type="molecule type" value="Genomic_DNA"/>
</dbReference>